<protein>
    <submittedName>
        <fullName evidence="1">Uncharacterized protein</fullName>
    </submittedName>
</protein>
<dbReference type="AlphaFoldDB" id="A0AAQ3RX82"/>
<proteinExistence type="predicted"/>
<dbReference type="EMBL" id="CP144695">
    <property type="protein sequence ID" value="WVZ08448.1"/>
    <property type="molecule type" value="Genomic_DNA"/>
</dbReference>
<dbReference type="PANTHER" id="PTHR34131">
    <property type="entry name" value="(RAP ANNOTATION RELEASE2) GALACTOSE-BINDING LIKE DOMAIN CONTAINING PROTEIN"/>
    <property type="match status" value="1"/>
</dbReference>
<evidence type="ECO:0000313" key="2">
    <source>
        <dbReference type="Proteomes" id="UP001374535"/>
    </source>
</evidence>
<accession>A0AAQ3RX82</accession>
<gene>
    <name evidence="1" type="ORF">V8G54_021794</name>
</gene>
<evidence type="ECO:0000313" key="1">
    <source>
        <dbReference type="EMBL" id="WVZ08448.1"/>
    </source>
</evidence>
<reference evidence="1 2" key="1">
    <citation type="journal article" date="2023" name="Life. Sci Alliance">
        <title>Evolutionary insights into 3D genome organization and epigenetic landscape of Vigna mungo.</title>
        <authorList>
            <person name="Junaid A."/>
            <person name="Singh B."/>
            <person name="Bhatia S."/>
        </authorList>
    </citation>
    <scope>NUCLEOTIDE SEQUENCE [LARGE SCALE GENOMIC DNA]</scope>
    <source>
        <strain evidence="1">Urdbean</strain>
    </source>
</reference>
<keyword evidence="2" id="KW-1185">Reference proteome</keyword>
<name>A0AAQ3RX82_VIGMU</name>
<dbReference type="PANTHER" id="PTHR34131:SF2">
    <property type="entry name" value="FAMILY PROTEIN, PUTATIVE (DUF1997)-RELATED"/>
    <property type="match status" value="1"/>
</dbReference>
<organism evidence="1 2">
    <name type="scientific">Vigna mungo</name>
    <name type="common">Black gram</name>
    <name type="synonym">Phaseolus mungo</name>
    <dbReference type="NCBI Taxonomy" id="3915"/>
    <lineage>
        <taxon>Eukaryota</taxon>
        <taxon>Viridiplantae</taxon>
        <taxon>Streptophyta</taxon>
        <taxon>Embryophyta</taxon>
        <taxon>Tracheophyta</taxon>
        <taxon>Spermatophyta</taxon>
        <taxon>Magnoliopsida</taxon>
        <taxon>eudicotyledons</taxon>
        <taxon>Gunneridae</taxon>
        <taxon>Pentapetalae</taxon>
        <taxon>rosids</taxon>
        <taxon>fabids</taxon>
        <taxon>Fabales</taxon>
        <taxon>Fabaceae</taxon>
        <taxon>Papilionoideae</taxon>
        <taxon>50 kb inversion clade</taxon>
        <taxon>NPAAA clade</taxon>
        <taxon>indigoferoid/millettioid clade</taxon>
        <taxon>Phaseoleae</taxon>
        <taxon>Vigna</taxon>
    </lineage>
</organism>
<sequence length="120" mass="13044">MCNVKKPQEVLGKKIDLKGKAVASLNSNSKRANLLAAKKERIRLPTYSDDFGGKKYHISEFLSHPSGIAAVLNTKALESFQSLDANTYSCSSNGLANANIVTRLDCDIELESSKGPECRL</sequence>
<dbReference type="Proteomes" id="UP001374535">
    <property type="component" value="Chromosome 6"/>
</dbReference>